<proteinExistence type="predicted"/>
<comment type="caution">
    <text evidence="2">The sequence shown here is derived from an EMBL/GenBank/DDBJ whole genome shotgun (WGS) entry which is preliminary data.</text>
</comment>
<evidence type="ECO:0008006" key="4">
    <source>
        <dbReference type="Google" id="ProtNLM"/>
    </source>
</evidence>
<gene>
    <name evidence="2" type="ORF">MSAN_01501700</name>
</gene>
<evidence type="ECO:0000256" key="1">
    <source>
        <dbReference type="SAM" id="MobiDB-lite"/>
    </source>
</evidence>
<organism evidence="2 3">
    <name type="scientific">Mycena sanguinolenta</name>
    <dbReference type="NCBI Taxonomy" id="230812"/>
    <lineage>
        <taxon>Eukaryota</taxon>
        <taxon>Fungi</taxon>
        <taxon>Dikarya</taxon>
        <taxon>Basidiomycota</taxon>
        <taxon>Agaricomycotina</taxon>
        <taxon>Agaricomycetes</taxon>
        <taxon>Agaricomycetidae</taxon>
        <taxon>Agaricales</taxon>
        <taxon>Marasmiineae</taxon>
        <taxon>Mycenaceae</taxon>
        <taxon>Mycena</taxon>
    </lineage>
</organism>
<evidence type="ECO:0000313" key="3">
    <source>
        <dbReference type="Proteomes" id="UP000623467"/>
    </source>
</evidence>
<reference evidence="2" key="1">
    <citation type="submission" date="2020-05" db="EMBL/GenBank/DDBJ databases">
        <title>Mycena genomes resolve the evolution of fungal bioluminescence.</title>
        <authorList>
            <person name="Tsai I.J."/>
        </authorList>
    </citation>
    <scope>NUCLEOTIDE SEQUENCE</scope>
    <source>
        <strain evidence="2">160909Yilan</strain>
    </source>
</reference>
<keyword evidence="3" id="KW-1185">Reference proteome</keyword>
<feature type="region of interest" description="Disordered" evidence="1">
    <location>
        <begin position="1"/>
        <end position="23"/>
    </location>
</feature>
<dbReference type="OrthoDB" id="3065426at2759"/>
<dbReference type="Gene3D" id="3.30.200.20">
    <property type="entry name" value="Phosphorylase Kinase, domain 1"/>
    <property type="match status" value="1"/>
</dbReference>
<dbReference type="AlphaFoldDB" id="A0A8H7CYS6"/>
<protein>
    <recommendedName>
        <fullName evidence="4">Protein kinase domain-containing protein</fullName>
    </recommendedName>
</protein>
<name>A0A8H7CYS6_9AGAR</name>
<dbReference type="EMBL" id="JACAZH010000012">
    <property type="protein sequence ID" value="KAF7353142.1"/>
    <property type="molecule type" value="Genomic_DNA"/>
</dbReference>
<accession>A0A8H7CYS6</accession>
<sequence length="137" mass="15233">MEGEEALVTGGEGGNKSAQEPSDFPTIRLGDLKLAKEVRINTQSGVVGRQNRGACARRIYHAEIRRNPGTVTVAMYQGEGAEEEWRQHVAKYESIRHPNIIQLYGLEATEYIDNVIGSSMVMHSTGSYTFRVLKTCF</sequence>
<dbReference type="Proteomes" id="UP000623467">
    <property type="component" value="Unassembled WGS sequence"/>
</dbReference>
<evidence type="ECO:0000313" key="2">
    <source>
        <dbReference type="EMBL" id="KAF7353142.1"/>
    </source>
</evidence>